<evidence type="ECO:0000313" key="1">
    <source>
        <dbReference type="EMBL" id="QHT10746.1"/>
    </source>
</evidence>
<reference evidence="1" key="1">
    <citation type="journal article" date="2020" name="Nature">
        <title>Giant virus diversity and host interactions through global metagenomics.</title>
        <authorList>
            <person name="Schulz F."/>
            <person name="Roux S."/>
            <person name="Paez-Espino D."/>
            <person name="Jungbluth S."/>
            <person name="Walsh D.A."/>
            <person name="Denef V.J."/>
            <person name="McMahon K.D."/>
            <person name="Konstantinidis K.T."/>
            <person name="Eloe-Fadrosh E.A."/>
            <person name="Kyrpides N.C."/>
            <person name="Woyke T."/>
        </authorList>
    </citation>
    <scope>NUCLEOTIDE SEQUENCE</scope>
    <source>
        <strain evidence="1">GVMAG-M-3300023174-107</strain>
    </source>
</reference>
<name>A0A6C0D106_9ZZZZ</name>
<sequence>MKNDRNDKNECKINDSRKVFPTTFSNYKKSVAVKEFMNNIYYQKKEESYFWTAELLCSNYIIEIWDTYIELMCKYTHIYNPKLPIYLHKKFLDFKEIAGKTNDDIQLRNIDEIRRIFFSLTLIFCSSKRECVLDTPTFEFNFEIDKMYINLKAPNVSYIQNYFKTGDPKEYYIPLNELMYHLKETKNKMDIFYWIEWIIAYDALLLKNKKQLQCVKRSFSVNTNIVWIIWELLLSFEKPPIESLLNLFSIKYKNNKKKKCLLHLSVMYIITKVDYSIPILDSGQLKNMEESIIIAFEKIKKKEIP</sequence>
<proteinExistence type="predicted"/>
<protein>
    <submittedName>
        <fullName evidence="1">Uncharacterized protein</fullName>
    </submittedName>
</protein>
<accession>A0A6C0D106</accession>
<organism evidence="1">
    <name type="scientific">viral metagenome</name>
    <dbReference type="NCBI Taxonomy" id="1070528"/>
    <lineage>
        <taxon>unclassified sequences</taxon>
        <taxon>metagenomes</taxon>
        <taxon>organismal metagenomes</taxon>
    </lineage>
</organism>
<dbReference type="EMBL" id="MN739526">
    <property type="protein sequence ID" value="QHT10746.1"/>
    <property type="molecule type" value="Genomic_DNA"/>
</dbReference>
<dbReference type="AlphaFoldDB" id="A0A6C0D106"/>